<dbReference type="InterPro" id="IPR001466">
    <property type="entry name" value="Beta-lactam-related"/>
</dbReference>
<dbReference type="Proteomes" id="UP000823963">
    <property type="component" value="Unassembled WGS sequence"/>
</dbReference>
<dbReference type="InterPro" id="IPR050491">
    <property type="entry name" value="AmpC-like"/>
</dbReference>
<protein>
    <submittedName>
        <fullName evidence="3">Beta-lactamase family protein</fullName>
    </submittedName>
</protein>
<reference evidence="3" key="2">
    <citation type="submission" date="2021-04" db="EMBL/GenBank/DDBJ databases">
        <authorList>
            <person name="Gilroy R."/>
        </authorList>
    </citation>
    <scope>NUCLEOTIDE SEQUENCE</scope>
    <source>
        <strain evidence="3">6627</strain>
    </source>
</reference>
<gene>
    <name evidence="3" type="ORF">H9861_02585</name>
</gene>
<accession>A0A9D1UWH6</accession>
<reference evidence="3" key="1">
    <citation type="journal article" date="2021" name="PeerJ">
        <title>Extensive microbial diversity within the chicken gut microbiome revealed by metagenomics and culture.</title>
        <authorList>
            <person name="Gilroy R."/>
            <person name="Ravi A."/>
            <person name="Getino M."/>
            <person name="Pursley I."/>
            <person name="Horton D.L."/>
            <person name="Alikhan N.F."/>
            <person name="Baker D."/>
            <person name="Gharbi K."/>
            <person name="Hall N."/>
            <person name="Watson M."/>
            <person name="Adriaenssens E.M."/>
            <person name="Foster-Nyarko E."/>
            <person name="Jarju S."/>
            <person name="Secka A."/>
            <person name="Antonio M."/>
            <person name="Oren A."/>
            <person name="Chaudhuri R.R."/>
            <person name="La Ragione R."/>
            <person name="Hildebrand F."/>
            <person name="Pallen M.J."/>
        </authorList>
    </citation>
    <scope>NUCLEOTIDE SEQUENCE</scope>
    <source>
        <strain evidence="3">6627</strain>
    </source>
</reference>
<evidence type="ECO:0000259" key="2">
    <source>
        <dbReference type="Pfam" id="PF00144"/>
    </source>
</evidence>
<dbReference type="Gene3D" id="3.40.710.10">
    <property type="entry name" value="DD-peptidase/beta-lactamase superfamily"/>
    <property type="match status" value="1"/>
</dbReference>
<dbReference type="EMBL" id="DXFP01000019">
    <property type="protein sequence ID" value="HIX01622.1"/>
    <property type="molecule type" value="Genomic_DNA"/>
</dbReference>
<dbReference type="InterPro" id="IPR012338">
    <property type="entry name" value="Beta-lactam/transpept-like"/>
</dbReference>
<proteinExistence type="predicted"/>
<dbReference type="PANTHER" id="PTHR46825">
    <property type="entry name" value="D-ALANYL-D-ALANINE-CARBOXYPEPTIDASE/ENDOPEPTIDASE AMPH"/>
    <property type="match status" value="1"/>
</dbReference>
<feature type="region of interest" description="Disordered" evidence="1">
    <location>
        <begin position="46"/>
        <end position="72"/>
    </location>
</feature>
<evidence type="ECO:0000313" key="3">
    <source>
        <dbReference type="EMBL" id="HIX01622.1"/>
    </source>
</evidence>
<dbReference type="SUPFAM" id="SSF56601">
    <property type="entry name" value="beta-lactamase/transpeptidase-like"/>
    <property type="match status" value="1"/>
</dbReference>
<organism evidence="3 4">
    <name type="scientific">Candidatus Ligilactobacillus excrementigallinarum</name>
    <dbReference type="NCBI Taxonomy" id="2838641"/>
    <lineage>
        <taxon>Bacteria</taxon>
        <taxon>Bacillati</taxon>
        <taxon>Bacillota</taxon>
        <taxon>Bacilli</taxon>
        <taxon>Lactobacillales</taxon>
        <taxon>Lactobacillaceae</taxon>
        <taxon>Ligilactobacillus</taxon>
    </lineage>
</organism>
<sequence length="365" mass="40080">MPSKKTVGWVVGTILVLGGGGYALAKYNTNSMAHVMYQRITHTADHSIQSAKSQQTHSDKQTTSTSSSTEVDTGAVRKLLTEKKFDGAYLVLEDGKMSKTKYVGSNQDQLKDKYFQIADLENAVTAAAVLKLVDQGKLKLSTPVSHYYDSLDVSSDVTVGDLLKMTSGLSNSSIPNNQLSNVLEWNVNHTNSDNSDNYDYQETNYVLLEGIISQVTNGSYQDYINQAILKPNHLNQVKFVPSINDNRLATPYNGKEEVDNPTLAKAMNEQMGKNQLMATPAGMMKLTQVLVKDYGDNKNFTASRNFTGQLMKDESKYYGSGGLVGYRTSVAISKDGKKGIVLMSNHSNGKDNMTGLVKESYDKLN</sequence>
<dbReference type="Pfam" id="PF00144">
    <property type="entry name" value="Beta-lactamase"/>
    <property type="match status" value="1"/>
</dbReference>
<evidence type="ECO:0000256" key="1">
    <source>
        <dbReference type="SAM" id="MobiDB-lite"/>
    </source>
</evidence>
<comment type="caution">
    <text evidence="3">The sequence shown here is derived from an EMBL/GenBank/DDBJ whole genome shotgun (WGS) entry which is preliminary data.</text>
</comment>
<dbReference type="AlphaFoldDB" id="A0A9D1UWH6"/>
<dbReference type="PANTHER" id="PTHR46825:SF9">
    <property type="entry name" value="BETA-LACTAMASE-RELATED DOMAIN-CONTAINING PROTEIN"/>
    <property type="match status" value="1"/>
</dbReference>
<feature type="compositionally biased region" description="Low complexity" evidence="1">
    <location>
        <begin position="53"/>
        <end position="69"/>
    </location>
</feature>
<evidence type="ECO:0000313" key="4">
    <source>
        <dbReference type="Proteomes" id="UP000823963"/>
    </source>
</evidence>
<name>A0A9D1UWH6_9LACO</name>
<feature type="domain" description="Beta-lactamase-related" evidence="2">
    <location>
        <begin position="76"/>
        <end position="349"/>
    </location>
</feature>